<evidence type="ECO:0000256" key="3">
    <source>
        <dbReference type="ARBA" id="ARBA00022723"/>
    </source>
</evidence>
<evidence type="ECO:0000313" key="7">
    <source>
        <dbReference type="Proteomes" id="UP000598196"/>
    </source>
</evidence>
<keyword evidence="7" id="KW-1185">Reference proteome</keyword>
<evidence type="ECO:0000256" key="4">
    <source>
        <dbReference type="ARBA" id="ARBA00023004"/>
    </source>
</evidence>
<dbReference type="GO" id="GO:0005737">
    <property type="term" value="C:cytoplasm"/>
    <property type="evidence" value="ECO:0007669"/>
    <property type="project" value="UniProtKB-SubCell"/>
</dbReference>
<dbReference type="Proteomes" id="UP000598196">
    <property type="component" value="Unassembled WGS sequence"/>
</dbReference>
<gene>
    <name evidence="6" type="ORF">GCM10010991_32300</name>
</gene>
<dbReference type="PANTHER" id="PTHR36438">
    <property type="entry name" value="IRON-SULFUR CLUSTER REPAIR PROTEIN YTFE"/>
    <property type="match status" value="1"/>
</dbReference>
<dbReference type="InterPro" id="IPR038062">
    <property type="entry name" value="ScdA-like_N_sf"/>
</dbReference>
<dbReference type="Gene3D" id="1.10.3910.10">
    <property type="entry name" value="SP0561-like"/>
    <property type="match status" value="1"/>
</dbReference>
<name>A0A917YPT3_9RHOB</name>
<keyword evidence="4" id="KW-0408">Iron</keyword>
<accession>A0A917YPT3</accession>
<dbReference type="EMBL" id="BMLP01000008">
    <property type="protein sequence ID" value="GGO37146.1"/>
    <property type="molecule type" value="Genomic_DNA"/>
</dbReference>
<dbReference type="InterPro" id="IPR019903">
    <property type="entry name" value="RIC_family"/>
</dbReference>
<feature type="domain" description="Hemerythrin-like" evidence="5">
    <location>
        <begin position="76"/>
        <end position="215"/>
    </location>
</feature>
<organism evidence="6 7">
    <name type="scientific">Gemmobacter aquaticus</name>
    <dbReference type="NCBI Taxonomy" id="490185"/>
    <lineage>
        <taxon>Bacteria</taxon>
        <taxon>Pseudomonadati</taxon>
        <taxon>Pseudomonadota</taxon>
        <taxon>Alphaproteobacteria</taxon>
        <taxon>Rhodobacterales</taxon>
        <taxon>Paracoccaceae</taxon>
        <taxon>Gemmobacter</taxon>
    </lineage>
</organism>
<proteinExistence type="predicted"/>
<dbReference type="RefSeq" id="WP_146288069.1">
    <property type="nucleotide sequence ID" value="NZ_BMLP01000008.1"/>
</dbReference>
<comment type="caution">
    <text evidence="6">The sequence shown here is derived from an EMBL/GenBank/DDBJ whole genome shotgun (WGS) entry which is preliminary data.</text>
</comment>
<dbReference type="AlphaFoldDB" id="A0A917YPT3"/>
<evidence type="ECO:0000259" key="5">
    <source>
        <dbReference type="Pfam" id="PF01814"/>
    </source>
</evidence>
<dbReference type="Gene3D" id="1.20.120.520">
    <property type="entry name" value="nmb1532 protein domain like"/>
    <property type="match status" value="1"/>
</dbReference>
<reference evidence="6 7" key="1">
    <citation type="journal article" date="2014" name="Int. J. Syst. Evol. Microbiol.">
        <title>Complete genome sequence of Corynebacterium casei LMG S-19264T (=DSM 44701T), isolated from a smear-ripened cheese.</title>
        <authorList>
            <consortium name="US DOE Joint Genome Institute (JGI-PGF)"/>
            <person name="Walter F."/>
            <person name="Albersmeier A."/>
            <person name="Kalinowski J."/>
            <person name="Ruckert C."/>
        </authorList>
    </citation>
    <scope>NUCLEOTIDE SEQUENCE [LARGE SCALE GENOMIC DNA]</scope>
    <source>
        <strain evidence="6 7">CGMCC 1.7029</strain>
    </source>
</reference>
<protein>
    <submittedName>
        <fullName evidence="6">Iron-sulfur cluster repair di-iron protein</fullName>
    </submittedName>
</protein>
<dbReference type="GO" id="GO:0046872">
    <property type="term" value="F:metal ion binding"/>
    <property type="evidence" value="ECO:0007669"/>
    <property type="project" value="UniProtKB-KW"/>
</dbReference>
<dbReference type="Pfam" id="PF01814">
    <property type="entry name" value="Hemerythrin"/>
    <property type="match status" value="1"/>
</dbReference>
<dbReference type="Pfam" id="PF04405">
    <property type="entry name" value="ScdA_N"/>
    <property type="match status" value="1"/>
</dbReference>
<evidence type="ECO:0000313" key="6">
    <source>
        <dbReference type="EMBL" id="GGO37146.1"/>
    </source>
</evidence>
<dbReference type="OrthoDB" id="9797132at2"/>
<keyword evidence="2" id="KW-0963">Cytoplasm</keyword>
<comment type="subcellular location">
    <subcellularLocation>
        <location evidence="1">Cytoplasm</location>
    </subcellularLocation>
</comment>
<evidence type="ECO:0000256" key="1">
    <source>
        <dbReference type="ARBA" id="ARBA00004496"/>
    </source>
</evidence>
<dbReference type="PANTHER" id="PTHR36438:SF1">
    <property type="entry name" value="IRON-SULFUR CLUSTER REPAIR PROTEIN YTFE"/>
    <property type="match status" value="1"/>
</dbReference>
<evidence type="ECO:0000256" key="2">
    <source>
        <dbReference type="ARBA" id="ARBA00022490"/>
    </source>
</evidence>
<sequence length="219" mass="24057">MTDLSPSALVGDIASDLPGAAEVFRRHGISFCCGGKLSVTDASAKHGLAAETLLDELRALAISAGHDAPQETLPLIAHLVTRYHDTHRSELDWLIPLAQKVEFVHGDHDEAPNGLTERLLALRDVLESHMIRQEQALFPMMRQGGHPTMVQLISAMRQEHDEVSVLLRGIEHTTRGLTLPDGACRSWSALYTGLAKFTEDLIAHIHLENTVLTPRFEAV</sequence>
<dbReference type="InterPro" id="IPR012312">
    <property type="entry name" value="Hemerythrin-like"/>
</dbReference>
<keyword evidence="3" id="KW-0479">Metal-binding</keyword>